<evidence type="ECO:0000256" key="2">
    <source>
        <dbReference type="SAM" id="SignalP"/>
    </source>
</evidence>
<proteinExistence type="predicted"/>
<dbReference type="AlphaFoldDB" id="A0A2Z2LGH9"/>
<feature type="chain" id="PRO_5016291782" description="Type IV secretion system protein VirB6" evidence="2">
    <location>
        <begin position="25"/>
        <end position="80"/>
    </location>
</feature>
<evidence type="ECO:0000313" key="4">
    <source>
        <dbReference type="Proteomes" id="UP000259762"/>
    </source>
</evidence>
<feature type="compositionally biased region" description="Basic and acidic residues" evidence="1">
    <location>
        <begin position="68"/>
        <end position="80"/>
    </location>
</feature>
<dbReference type="KEGG" id="aoh:AOV_02750"/>
<feature type="region of interest" description="Disordered" evidence="1">
    <location>
        <begin position="56"/>
        <end position="80"/>
    </location>
</feature>
<reference evidence="3 4" key="2">
    <citation type="journal article" date="2019" name="BMC Genomics">
        <title>The Anaplasma ovis genome reveals a high proportion of pseudogenes.</title>
        <authorList>
            <person name="Liu Z."/>
            <person name="Peasley A.M."/>
            <person name="Yang J."/>
            <person name="Li Y."/>
            <person name="Guan G."/>
            <person name="Luo J."/>
            <person name="Yin H."/>
            <person name="Brayton K.A."/>
        </authorList>
    </citation>
    <scope>NUCLEOTIDE SEQUENCE [LARGE SCALE GENOMIC DNA]</scope>
    <source>
        <strain evidence="3 4">Haibei</strain>
    </source>
</reference>
<evidence type="ECO:0000313" key="3">
    <source>
        <dbReference type="EMBL" id="ASI47752.1"/>
    </source>
</evidence>
<dbReference type="EMBL" id="CP015994">
    <property type="protein sequence ID" value="ASI47752.1"/>
    <property type="molecule type" value="Genomic_DNA"/>
</dbReference>
<accession>A0A2Z2LGH9</accession>
<keyword evidence="4" id="KW-1185">Reference proteome</keyword>
<dbReference type="Proteomes" id="UP000259762">
    <property type="component" value="Chromosome"/>
</dbReference>
<evidence type="ECO:0008006" key="5">
    <source>
        <dbReference type="Google" id="ProtNLM"/>
    </source>
</evidence>
<protein>
    <recommendedName>
        <fullName evidence="5">Type IV secretion system protein VirB6</fullName>
    </recommendedName>
</protein>
<gene>
    <name evidence="3" type="ORF">AOV_02750</name>
</gene>
<organism evidence="3 4">
    <name type="scientific">Anaplasma ovis str. Haibei</name>
    <dbReference type="NCBI Taxonomy" id="1248439"/>
    <lineage>
        <taxon>Bacteria</taxon>
        <taxon>Pseudomonadati</taxon>
        <taxon>Pseudomonadota</taxon>
        <taxon>Alphaproteobacteria</taxon>
        <taxon>Rickettsiales</taxon>
        <taxon>Anaplasmataceae</taxon>
        <taxon>Anaplasma</taxon>
    </lineage>
</organism>
<reference evidence="4" key="1">
    <citation type="submission" date="2018-06" db="EMBL/GenBank/DDBJ databases">
        <title>The Anaplasma ovis genome reveals a high proportion of pseudogenes.</title>
        <authorList>
            <person name="Liu Z."/>
            <person name="Peasley A.M."/>
            <person name="Yang J."/>
            <person name="Li Y."/>
            <person name="Guan G."/>
            <person name="Luo J."/>
            <person name="Yin H."/>
            <person name="Brayton K.A."/>
        </authorList>
    </citation>
    <scope>NUCLEOTIDE SEQUENCE [LARGE SCALE GENOMIC DNA]</scope>
    <source>
        <strain evidence="4">Haibei</strain>
    </source>
</reference>
<keyword evidence="2" id="KW-0732">Signal</keyword>
<feature type="signal peptide" evidence="2">
    <location>
        <begin position="1"/>
        <end position="24"/>
    </location>
</feature>
<sequence>MQAPLVFFYLALSSCVFYASAAGAAYVCRRKASAIKDVVKAGQLAYAPAEIGEIAPDVEPEQSTSKPPKQEKCQGTTEHR</sequence>
<evidence type="ECO:0000256" key="1">
    <source>
        <dbReference type="SAM" id="MobiDB-lite"/>
    </source>
</evidence>
<name>A0A2Z2LGH9_9RICK</name>